<dbReference type="Pfam" id="PF00717">
    <property type="entry name" value="Peptidase_S24"/>
    <property type="match status" value="1"/>
</dbReference>
<sequence length="179" mass="19458">MHKPAGWMDQPTSGETALVQSTATSYASIPFWHAPDAIRVPLLANRASMGPGEALLDSDVIVGDLALSPHWINQHIRPQNPAELRFIHAYGDSMAPTFTDGDVLLVDTGPGAKDPHSREGVYVLQAGDKNYVKRVSPTFDGKLQVTSDNPSSKVVQILNGDHQVTVVGRVVWAWNGRRL</sequence>
<protein>
    <submittedName>
        <fullName evidence="7">Helix-turn-helix transcriptional regulator</fullName>
    </submittedName>
</protein>
<evidence type="ECO:0000256" key="2">
    <source>
        <dbReference type="ARBA" id="ARBA00022801"/>
    </source>
</evidence>
<dbReference type="InterPro" id="IPR019756">
    <property type="entry name" value="Pept_S26A_signal_pept_1_Ser-AS"/>
</dbReference>
<dbReference type="KEGG" id="dla:I6G47_00785"/>
<keyword evidence="1" id="KW-0645">Protease</keyword>
<dbReference type="InterPro" id="IPR036286">
    <property type="entry name" value="LexA/Signal_pep-like_sf"/>
</dbReference>
<keyword evidence="5" id="KW-0804">Transcription</keyword>
<evidence type="ECO:0000259" key="6">
    <source>
        <dbReference type="Pfam" id="PF00717"/>
    </source>
</evidence>
<dbReference type="GO" id="GO:0006508">
    <property type="term" value="P:proteolysis"/>
    <property type="evidence" value="ECO:0007669"/>
    <property type="project" value="UniProtKB-KW"/>
</dbReference>
<name>A0A7T2YYH7_9BURK</name>
<dbReference type="PANTHER" id="PTHR40661:SF3">
    <property type="entry name" value="FELS-1 PROPHAGE TRANSCRIPTIONAL REGULATOR"/>
    <property type="match status" value="1"/>
</dbReference>
<dbReference type="SUPFAM" id="SSF51306">
    <property type="entry name" value="LexA/Signal peptidase"/>
    <property type="match status" value="1"/>
</dbReference>
<keyword evidence="4" id="KW-0238">DNA-binding</keyword>
<dbReference type="GO" id="GO:0016020">
    <property type="term" value="C:membrane"/>
    <property type="evidence" value="ECO:0007669"/>
    <property type="project" value="InterPro"/>
</dbReference>
<evidence type="ECO:0000256" key="5">
    <source>
        <dbReference type="ARBA" id="ARBA00023163"/>
    </source>
</evidence>
<dbReference type="InterPro" id="IPR015927">
    <property type="entry name" value="Peptidase_S24_S26A/B/C"/>
</dbReference>
<gene>
    <name evidence="7" type="ORF">I6G47_00785</name>
</gene>
<keyword evidence="2" id="KW-0378">Hydrolase</keyword>
<dbReference type="PANTHER" id="PTHR40661">
    <property type="match status" value="1"/>
</dbReference>
<evidence type="ECO:0000313" key="8">
    <source>
        <dbReference type="Proteomes" id="UP000595064"/>
    </source>
</evidence>
<evidence type="ECO:0000256" key="3">
    <source>
        <dbReference type="ARBA" id="ARBA00023015"/>
    </source>
</evidence>
<evidence type="ECO:0000256" key="1">
    <source>
        <dbReference type="ARBA" id="ARBA00022670"/>
    </source>
</evidence>
<proteinExistence type="predicted"/>
<keyword evidence="3" id="KW-0805">Transcription regulation</keyword>
<dbReference type="GO" id="GO:0004252">
    <property type="term" value="F:serine-type endopeptidase activity"/>
    <property type="evidence" value="ECO:0007669"/>
    <property type="project" value="InterPro"/>
</dbReference>
<dbReference type="InterPro" id="IPR039418">
    <property type="entry name" value="LexA-like"/>
</dbReference>
<accession>A0A7T2YYH7</accession>
<dbReference type="Gene3D" id="2.10.109.10">
    <property type="entry name" value="Umud Fragment, subunit A"/>
    <property type="match status" value="1"/>
</dbReference>
<organism evidence="7 8">
    <name type="scientific">Delftia lacustris</name>
    <dbReference type="NCBI Taxonomy" id="558537"/>
    <lineage>
        <taxon>Bacteria</taxon>
        <taxon>Pseudomonadati</taxon>
        <taxon>Pseudomonadota</taxon>
        <taxon>Betaproteobacteria</taxon>
        <taxon>Burkholderiales</taxon>
        <taxon>Comamonadaceae</taxon>
        <taxon>Delftia</taxon>
    </lineage>
</organism>
<dbReference type="GO" id="GO:0003677">
    <property type="term" value="F:DNA binding"/>
    <property type="evidence" value="ECO:0007669"/>
    <property type="project" value="UniProtKB-KW"/>
</dbReference>
<feature type="domain" description="Peptidase S24/S26A/S26B/S26C" evidence="6">
    <location>
        <begin position="41"/>
        <end position="171"/>
    </location>
</feature>
<dbReference type="EMBL" id="CP065748">
    <property type="protein sequence ID" value="QPS84497.1"/>
    <property type="molecule type" value="Genomic_DNA"/>
</dbReference>
<dbReference type="AlphaFoldDB" id="A0A7T2YYH7"/>
<dbReference type="CDD" id="cd06529">
    <property type="entry name" value="S24_LexA-like"/>
    <property type="match status" value="1"/>
</dbReference>
<reference evidence="7 8" key="1">
    <citation type="submission" date="2020-12" db="EMBL/GenBank/DDBJ databases">
        <title>FDA dAtabase for Regulatory Grade micrObial Sequences (FDA-ARGOS): Supporting development and validation of Infectious Disease Dx tests.</title>
        <authorList>
            <person name="Sproer C."/>
            <person name="Gronow S."/>
            <person name="Severitt S."/>
            <person name="Schroder I."/>
            <person name="Tallon L."/>
            <person name="Sadzewicz L."/>
            <person name="Zhao X."/>
            <person name="Boylan J."/>
            <person name="Ott S."/>
            <person name="Bowen H."/>
            <person name="Vavikolanu K."/>
            <person name="Mehta A."/>
            <person name="Aluvathingal J."/>
            <person name="Nadendla S."/>
            <person name="Lowell S."/>
            <person name="Myers T."/>
            <person name="Yan Y."/>
            <person name="Sichtig H."/>
        </authorList>
    </citation>
    <scope>NUCLEOTIDE SEQUENCE [LARGE SCALE GENOMIC DNA]</scope>
    <source>
        <strain evidence="7 8">FDAARGOS_890</strain>
    </source>
</reference>
<evidence type="ECO:0000256" key="4">
    <source>
        <dbReference type="ARBA" id="ARBA00023125"/>
    </source>
</evidence>
<dbReference type="PROSITE" id="PS00501">
    <property type="entry name" value="SPASE_I_1"/>
    <property type="match status" value="1"/>
</dbReference>
<dbReference type="Proteomes" id="UP000595064">
    <property type="component" value="Chromosome"/>
</dbReference>
<keyword evidence="8" id="KW-1185">Reference proteome</keyword>
<evidence type="ECO:0000313" key="7">
    <source>
        <dbReference type="EMBL" id="QPS84497.1"/>
    </source>
</evidence>